<name>M7ZX14_TRIUA</name>
<organism evidence="1">
    <name type="scientific">Triticum urartu</name>
    <name type="common">Red wild einkorn</name>
    <name type="synonym">Crithodium urartu</name>
    <dbReference type="NCBI Taxonomy" id="4572"/>
    <lineage>
        <taxon>Eukaryota</taxon>
        <taxon>Viridiplantae</taxon>
        <taxon>Streptophyta</taxon>
        <taxon>Embryophyta</taxon>
        <taxon>Tracheophyta</taxon>
        <taxon>Spermatophyta</taxon>
        <taxon>Magnoliopsida</taxon>
        <taxon>Liliopsida</taxon>
        <taxon>Poales</taxon>
        <taxon>Poaceae</taxon>
        <taxon>BOP clade</taxon>
        <taxon>Pooideae</taxon>
        <taxon>Triticodae</taxon>
        <taxon>Triticeae</taxon>
        <taxon>Triticinae</taxon>
        <taxon>Triticum</taxon>
    </lineage>
</organism>
<protein>
    <submittedName>
        <fullName evidence="1">Uncharacterized protein</fullName>
    </submittedName>
</protein>
<gene>
    <name evidence="1" type="ORF">TRIUR3_04964</name>
</gene>
<dbReference type="AlphaFoldDB" id="M7ZX14"/>
<accession>M7ZX14</accession>
<sequence length="75" mass="8712">MTVIGELLVASASRGISDRPYSFDEHRLQLLERVHECHFFHQRSSPLRPACGTLRIFGVANVFLQMTDELIFHQW</sequence>
<reference evidence="1" key="1">
    <citation type="journal article" date="2013" name="Nature">
        <title>Draft genome of the wheat A-genome progenitor Triticum urartu.</title>
        <authorList>
            <person name="Ling H.Q."/>
            <person name="Zhao S."/>
            <person name="Liu D."/>
            <person name="Wang J."/>
            <person name="Sun H."/>
            <person name="Zhang C."/>
            <person name="Fan H."/>
            <person name="Li D."/>
            <person name="Dong L."/>
            <person name="Tao Y."/>
            <person name="Gao C."/>
            <person name="Wu H."/>
            <person name="Li Y."/>
            <person name="Cui Y."/>
            <person name="Guo X."/>
            <person name="Zheng S."/>
            <person name="Wang B."/>
            <person name="Yu K."/>
            <person name="Liang Q."/>
            <person name="Yang W."/>
            <person name="Lou X."/>
            <person name="Chen J."/>
            <person name="Feng M."/>
            <person name="Jian J."/>
            <person name="Zhang X."/>
            <person name="Luo G."/>
            <person name="Jiang Y."/>
            <person name="Liu J."/>
            <person name="Wang Z."/>
            <person name="Sha Y."/>
            <person name="Zhang B."/>
            <person name="Wu H."/>
            <person name="Tang D."/>
            <person name="Shen Q."/>
            <person name="Xue P."/>
            <person name="Zou S."/>
            <person name="Wang X."/>
            <person name="Liu X."/>
            <person name="Wang F."/>
            <person name="Yang Y."/>
            <person name="An X."/>
            <person name="Dong Z."/>
            <person name="Zhang K."/>
            <person name="Zhang X."/>
            <person name="Luo M.C."/>
            <person name="Dvorak J."/>
            <person name="Tong Y."/>
            <person name="Wang J."/>
            <person name="Yang H."/>
            <person name="Li Z."/>
            <person name="Wang D."/>
            <person name="Zhang A."/>
            <person name="Wang J."/>
        </authorList>
    </citation>
    <scope>NUCLEOTIDE SEQUENCE</scope>
</reference>
<evidence type="ECO:0000313" key="1">
    <source>
        <dbReference type="EMBL" id="EMS64201.1"/>
    </source>
</evidence>
<dbReference type="EMBL" id="KD058904">
    <property type="protein sequence ID" value="EMS64201.1"/>
    <property type="molecule type" value="Genomic_DNA"/>
</dbReference>
<proteinExistence type="predicted"/>